<evidence type="ECO:0000259" key="3">
    <source>
        <dbReference type="Pfam" id="PF10370"/>
    </source>
</evidence>
<proteinExistence type="predicted"/>
<dbReference type="PANTHER" id="PTHR11820">
    <property type="entry name" value="ACYLPYRUVASE"/>
    <property type="match status" value="1"/>
</dbReference>
<evidence type="ECO:0000313" key="4">
    <source>
        <dbReference type="EMBL" id="MDT7041335.1"/>
    </source>
</evidence>
<dbReference type="SUPFAM" id="SSF56529">
    <property type="entry name" value="FAH"/>
    <property type="match status" value="1"/>
</dbReference>
<sequence length="266" mass="29287">MKIIRFQDSDGVVHYGEYVDDQTAHLLEGDIFHDFEVTNRRMVVSQLLAPVEPKNILCIGLNYRQHAEETGAKLPENPVLFIKAVNALNHPGAPIDIPKIAPGQVDYECELAVVIKKPAKNVSKNEALDYVLGYTCANDVSARRWQKEGGAKQWCRGKSFDTFCPLGPCLVTPEDIPNPNKLRICTTINGVVMQDSSTSDMIFDVPTLISFLSEGTTLLPGTVILTGTPQGVGFARNPPIFLKAGDEVEIEIEDIGVLRNPVQEEK</sequence>
<evidence type="ECO:0000256" key="1">
    <source>
        <dbReference type="ARBA" id="ARBA00022723"/>
    </source>
</evidence>
<dbReference type="Gene3D" id="3.90.850.10">
    <property type="entry name" value="Fumarylacetoacetase-like, C-terminal domain"/>
    <property type="match status" value="1"/>
</dbReference>
<organism evidence="4 5">
    <name type="scientific">Candidatus Nitronereus thalassa</name>
    <dbReference type="NCBI Taxonomy" id="3020898"/>
    <lineage>
        <taxon>Bacteria</taxon>
        <taxon>Pseudomonadati</taxon>
        <taxon>Nitrospirota</taxon>
        <taxon>Nitrospiria</taxon>
        <taxon>Nitrospirales</taxon>
        <taxon>Nitrospiraceae</taxon>
        <taxon>Candidatus Nitronereus</taxon>
    </lineage>
</organism>
<evidence type="ECO:0000313" key="5">
    <source>
        <dbReference type="Proteomes" id="UP001250932"/>
    </source>
</evidence>
<keyword evidence="1" id="KW-0479">Metal-binding</keyword>
<keyword evidence="4" id="KW-0378">Hydrolase</keyword>
<feature type="domain" description="Rv2993c-like N-terminal" evidence="3">
    <location>
        <begin position="1"/>
        <end position="49"/>
    </location>
</feature>
<accession>A0ABU3K4L6</accession>
<dbReference type="InterPro" id="IPR018833">
    <property type="entry name" value="Rv2993c-like_N"/>
</dbReference>
<evidence type="ECO:0000259" key="2">
    <source>
        <dbReference type="Pfam" id="PF01557"/>
    </source>
</evidence>
<dbReference type="RefSeq" id="WP_313831690.1">
    <property type="nucleotide sequence ID" value="NZ_JAQOUE010000001.1"/>
</dbReference>
<dbReference type="InterPro" id="IPR036663">
    <property type="entry name" value="Fumarylacetoacetase_C_sf"/>
</dbReference>
<protein>
    <submittedName>
        <fullName evidence="4">Fumarylacetoacetate hydrolase family protein</fullName>
    </submittedName>
</protein>
<comment type="caution">
    <text evidence="4">The sequence shown here is derived from an EMBL/GenBank/DDBJ whole genome shotgun (WGS) entry which is preliminary data.</text>
</comment>
<reference evidence="4 5" key="1">
    <citation type="journal article" date="2023" name="ISME J.">
        <title>Cultivation and genomic characterization of novel and ubiquitous marine nitrite-oxidizing bacteria from the Nitrospirales.</title>
        <authorList>
            <person name="Mueller A.J."/>
            <person name="Daebeler A."/>
            <person name="Herbold C.W."/>
            <person name="Kirkegaard R.H."/>
            <person name="Daims H."/>
        </authorList>
    </citation>
    <scope>NUCLEOTIDE SEQUENCE [LARGE SCALE GENOMIC DNA]</scope>
    <source>
        <strain evidence="4 5">EB</strain>
    </source>
</reference>
<dbReference type="Proteomes" id="UP001250932">
    <property type="component" value="Unassembled WGS sequence"/>
</dbReference>
<keyword evidence="5" id="KW-1185">Reference proteome</keyword>
<dbReference type="Pfam" id="PF01557">
    <property type="entry name" value="FAA_hydrolase"/>
    <property type="match status" value="1"/>
</dbReference>
<name>A0ABU3K4L6_9BACT</name>
<dbReference type="GO" id="GO:0016787">
    <property type="term" value="F:hydrolase activity"/>
    <property type="evidence" value="ECO:0007669"/>
    <property type="project" value="UniProtKB-KW"/>
</dbReference>
<dbReference type="EMBL" id="JAQOUE010000001">
    <property type="protein sequence ID" value="MDT7041335.1"/>
    <property type="molecule type" value="Genomic_DNA"/>
</dbReference>
<feature type="domain" description="Fumarylacetoacetase-like C-terminal" evidence="2">
    <location>
        <begin position="56"/>
        <end position="263"/>
    </location>
</feature>
<gene>
    <name evidence="4" type="ORF">PPG34_03175</name>
</gene>
<dbReference type="InterPro" id="IPR011234">
    <property type="entry name" value="Fumarylacetoacetase-like_C"/>
</dbReference>
<dbReference type="Pfam" id="PF10370">
    <property type="entry name" value="Rv2993c-like_N"/>
    <property type="match status" value="1"/>
</dbReference>